<reference evidence="8 9" key="1">
    <citation type="submission" date="2020-05" db="EMBL/GenBank/DDBJ databases">
        <title>Ramlibacter rhizophilus sp. nov., isolated from rhizosphere soil of national flower Mugunghwa from South Korea.</title>
        <authorList>
            <person name="Zheng-Fei Y."/>
            <person name="Huan T."/>
        </authorList>
    </citation>
    <scope>NUCLEOTIDE SEQUENCE [LARGE SCALE GENOMIC DNA]</scope>
    <source>
        <strain evidence="8 9">H242</strain>
    </source>
</reference>
<sequence>MITIHLHGPEAGAETALQAKPGDTLMQVAVSNNARGIEADCGGPATCATCHVYVREPFASQLPPPQDDEASMLEFTAAERRPNSRLSCQITLTEAMDGLAVDLPASQH</sequence>
<feature type="domain" description="2Fe-2S ferredoxin-type" evidence="7">
    <location>
        <begin position="1"/>
        <end position="107"/>
    </location>
</feature>
<evidence type="ECO:0000256" key="5">
    <source>
        <dbReference type="ARBA" id="ARBA00023014"/>
    </source>
</evidence>
<dbReference type="PANTHER" id="PTHR23426:SF65">
    <property type="entry name" value="FERREDOXIN-2, MITOCHONDRIAL"/>
    <property type="match status" value="1"/>
</dbReference>
<name>A0ABX6P3U6_9BURK</name>
<keyword evidence="4" id="KW-0408">Iron</keyword>
<evidence type="ECO:0000313" key="9">
    <source>
        <dbReference type="Proteomes" id="UP000500826"/>
    </source>
</evidence>
<dbReference type="InterPro" id="IPR001055">
    <property type="entry name" value="Adrenodoxin-like"/>
</dbReference>
<keyword evidence="5" id="KW-0411">Iron-sulfur</keyword>
<comment type="similarity">
    <text evidence="1">Belongs to the adrenodoxin/putidaredoxin family.</text>
</comment>
<dbReference type="EMBL" id="CP053418">
    <property type="protein sequence ID" value="QJW84730.1"/>
    <property type="molecule type" value="Genomic_DNA"/>
</dbReference>
<evidence type="ECO:0000256" key="3">
    <source>
        <dbReference type="ARBA" id="ARBA00022723"/>
    </source>
</evidence>
<evidence type="ECO:0000259" key="7">
    <source>
        <dbReference type="PROSITE" id="PS51085"/>
    </source>
</evidence>
<keyword evidence="9" id="KW-1185">Reference proteome</keyword>
<organism evidence="8 9">
    <name type="scientific">Ramlibacter terrae</name>
    <dbReference type="NCBI Taxonomy" id="2732511"/>
    <lineage>
        <taxon>Bacteria</taxon>
        <taxon>Pseudomonadati</taxon>
        <taxon>Pseudomonadota</taxon>
        <taxon>Betaproteobacteria</taxon>
        <taxon>Burkholderiales</taxon>
        <taxon>Comamonadaceae</taxon>
        <taxon>Ramlibacter</taxon>
    </lineage>
</organism>
<dbReference type="Gene3D" id="3.10.20.30">
    <property type="match status" value="1"/>
</dbReference>
<keyword evidence="3" id="KW-0479">Metal-binding</keyword>
<dbReference type="InterPro" id="IPR036010">
    <property type="entry name" value="2Fe-2S_ferredoxin-like_sf"/>
</dbReference>
<dbReference type="CDD" id="cd00207">
    <property type="entry name" value="fer2"/>
    <property type="match status" value="1"/>
</dbReference>
<protein>
    <submittedName>
        <fullName evidence="8">2Fe-2S iron-sulfur cluster binding domain-containing protein</fullName>
    </submittedName>
</protein>
<dbReference type="PROSITE" id="PS51085">
    <property type="entry name" value="2FE2S_FER_2"/>
    <property type="match status" value="1"/>
</dbReference>
<dbReference type="InterPro" id="IPR012675">
    <property type="entry name" value="Beta-grasp_dom_sf"/>
</dbReference>
<comment type="cofactor">
    <cofactor evidence="6">
        <name>[2Fe-2S] cluster</name>
        <dbReference type="ChEBI" id="CHEBI:190135"/>
    </cofactor>
</comment>
<dbReference type="InterPro" id="IPR001041">
    <property type="entry name" value="2Fe-2S_ferredoxin-type"/>
</dbReference>
<dbReference type="PRINTS" id="PR00355">
    <property type="entry name" value="ADRENODOXIN"/>
</dbReference>
<evidence type="ECO:0000256" key="6">
    <source>
        <dbReference type="ARBA" id="ARBA00034078"/>
    </source>
</evidence>
<evidence type="ECO:0000256" key="4">
    <source>
        <dbReference type="ARBA" id="ARBA00023004"/>
    </source>
</evidence>
<evidence type="ECO:0000313" key="8">
    <source>
        <dbReference type="EMBL" id="QJW84730.1"/>
    </source>
</evidence>
<evidence type="ECO:0000256" key="2">
    <source>
        <dbReference type="ARBA" id="ARBA00022714"/>
    </source>
</evidence>
<gene>
    <name evidence="8" type="ORF">HK414_16715</name>
</gene>
<evidence type="ECO:0000256" key="1">
    <source>
        <dbReference type="ARBA" id="ARBA00010914"/>
    </source>
</evidence>
<accession>A0ABX6P3U6</accession>
<dbReference type="Proteomes" id="UP000500826">
    <property type="component" value="Chromosome"/>
</dbReference>
<dbReference type="PANTHER" id="PTHR23426">
    <property type="entry name" value="FERREDOXIN/ADRENODOXIN"/>
    <property type="match status" value="1"/>
</dbReference>
<dbReference type="SUPFAM" id="SSF54292">
    <property type="entry name" value="2Fe-2S ferredoxin-like"/>
    <property type="match status" value="1"/>
</dbReference>
<dbReference type="Pfam" id="PF00111">
    <property type="entry name" value="Fer2"/>
    <property type="match status" value="1"/>
</dbReference>
<proteinExistence type="inferred from homology"/>
<keyword evidence="2" id="KW-0001">2Fe-2S</keyword>